<comment type="caution">
    <text evidence="3">The sequence shown here is derived from an EMBL/GenBank/DDBJ whole genome shotgun (WGS) entry which is preliminary data.</text>
</comment>
<dbReference type="InterPro" id="IPR010982">
    <property type="entry name" value="Lambda_DNA-bd_dom_sf"/>
</dbReference>
<dbReference type="OrthoDB" id="3197212at2"/>
<sequence length="82" mass="8738">MPLPADERRLARRLDVGRRVRAARLRANLSQGDLAQLAGLDIKTVNRIENGLTSPVLDHLLDIADALGVPPAVLMPGGPEPG</sequence>
<dbReference type="GO" id="GO:0005829">
    <property type="term" value="C:cytosol"/>
    <property type="evidence" value="ECO:0007669"/>
    <property type="project" value="TreeGrafter"/>
</dbReference>
<dbReference type="Gene3D" id="1.10.260.40">
    <property type="entry name" value="lambda repressor-like DNA-binding domains"/>
    <property type="match status" value="1"/>
</dbReference>
<dbReference type="Pfam" id="PF01381">
    <property type="entry name" value="HTH_3"/>
    <property type="match status" value="1"/>
</dbReference>
<reference evidence="3" key="1">
    <citation type="submission" date="2019-10" db="EMBL/GenBank/DDBJ databases">
        <title>Nonomuraea sp. nov., isolated from Phyllanthus amarus.</title>
        <authorList>
            <person name="Klykleung N."/>
            <person name="Tanasupawat S."/>
        </authorList>
    </citation>
    <scope>NUCLEOTIDE SEQUENCE [LARGE SCALE GENOMIC DNA]</scope>
    <source>
        <strain evidence="3">3MP-10</strain>
    </source>
</reference>
<protein>
    <submittedName>
        <fullName evidence="3">Helix-turn-helix domain-containing protein</fullName>
    </submittedName>
</protein>
<dbReference type="SUPFAM" id="SSF47413">
    <property type="entry name" value="lambda repressor-like DNA-binding domains"/>
    <property type="match status" value="1"/>
</dbReference>
<keyword evidence="4" id="KW-1185">Reference proteome</keyword>
<dbReference type="PROSITE" id="PS50943">
    <property type="entry name" value="HTH_CROC1"/>
    <property type="match status" value="1"/>
</dbReference>
<dbReference type="EMBL" id="VDLY02000013">
    <property type="protein sequence ID" value="KAB8163039.1"/>
    <property type="molecule type" value="Genomic_DNA"/>
</dbReference>
<dbReference type="AlphaFoldDB" id="A0A5N6A4Z1"/>
<accession>A0A5N6A4Z1</accession>
<name>A0A5N6A4Z1_9ACTN</name>
<dbReference type="InterPro" id="IPR001387">
    <property type="entry name" value="Cro/C1-type_HTH"/>
</dbReference>
<gene>
    <name evidence="3" type="ORF">FH607_019905</name>
</gene>
<evidence type="ECO:0000256" key="1">
    <source>
        <dbReference type="ARBA" id="ARBA00023125"/>
    </source>
</evidence>
<dbReference type="GO" id="GO:0003677">
    <property type="term" value="F:DNA binding"/>
    <property type="evidence" value="ECO:0007669"/>
    <property type="project" value="UniProtKB-KW"/>
</dbReference>
<dbReference type="GO" id="GO:0003700">
    <property type="term" value="F:DNA-binding transcription factor activity"/>
    <property type="evidence" value="ECO:0007669"/>
    <property type="project" value="TreeGrafter"/>
</dbReference>
<organism evidence="3 4">
    <name type="scientific">Streptomyces mimosae</name>
    <dbReference type="NCBI Taxonomy" id="2586635"/>
    <lineage>
        <taxon>Bacteria</taxon>
        <taxon>Bacillati</taxon>
        <taxon>Actinomycetota</taxon>
        <taxon>Actinomycetes</taxon>
        <taxon>Kitasatosporales</taxon>
        <taxon>Streptomycetaceae</taxon>
        <taxon>Streptomyces</taxon>
    </lineage>
</organism>
<keyword evidence="1" id="KW-0238">DNA-binding</keyword>
<dbReference type="InterPro" id="IPR050807">
    <property type="entry name" value="TransReg_Diox_bact_type"/>
</dbReference>
<dbReference type="PANTHER" id="PTHR46797:SF1">
    <property type="entry name" value="METHYLPHOSPHONATE SYNTHASE"/>
    <property type="match status" value="1"/>
</dbReference>
<dbReference type="CDD" id="cd00093">
    <property type="entry name" value="HTH_XRE"/>
    <property type="match status" value="1"/>
</dbReference>
<evidence type="ECO:0000259" key="2">
    <source>
        <dbReference type="PROSITE" id="PS50943"/>
    </source>
</evidence>
<dbReference type="SMART" id="SM00530">
    <property type="entry name" value="HTH_XRE"/>
    <property type="match status" value="1"/>
</dbReference>
<dbReference type="Proteomes" id="UP000314251">
    <property type="component" value="Unassembled WGS sequence"/>
</dbReference>
<dbReference type="PANTHER" id="PTHR46797">
    <property type="entry name" value="HTH-TYPE TRANSCRIPTIONAL REGULATOR"/>
    <property type="match status" value="1"/>
</dbReference>
<feature type="domain" description="HTH cro/C1-type" evidence="2">
    <location>
        <begin position="20"/>
        <end position="74"/>
    </location>
</feature>
<proteinExistence type="predicted"/>
<evidence type="ECO:0000313" key="3">
    <source>
        <dbReference type="EMBL" id="KAB8163039.1"/>
    </source>
</evidence>
<evidence type="ECO:0000313" key="4">
    <source>
        <dbReference type="Proteomes" id="UP000314251"/>
    </source>
</evidence>